<feature type="domain" description="Protein kinase" evidence="4">
    <location>
        <begin position="440"/>
        <end position="764"/>
    </location>
</feature>
<name>A0A1V9ZPB4_9STRA</name>
<dbReference type="AlphaFoldDB" id="A0A1V9ZPB4"/>
<keyword evidence="3" id="KW-0732">Signal</keyword>
<evidence type="ECO:0000256" key="2">
    <source>
        <dbReference type="SAM" id="Phobius"/>
    </source>
</evidence>
<comment type="caution">
    <text evidence="5">The sequence shown here is derived from an EMBL/GenBank/DDBJ whole genome shotgun (WGS) entry which is preliminary data.</text>
</comment>
<protein>
    <submittedName>
        <fullName evidence="5">Kinase</fullName>
    </submittedName>
</protein>
<keyword evidence="6" id="KW-1185">Reference proteome</keyword>
<evidence type="ECO:0000313" key="6">
    <source>
        <dbReference type="Proteomes" id="UP000243217"/>
    </source>
</evidence>
<keyword evidence="5" id="KW-0808">Transferase</keyword>
<dbReference type="InterPro" id="IPR001245">
    <property type="entry name" value="Ser-Thr/Tyr_kinase_cat_dom"/>
</dbReference>
<keyword evidence="2" id="KW-0472">Membrane</keyword>
<dbReference type="InterPro" id="IPR051681">
    <property type="entry name" value="Ser/Thr_Kinases-Pseudokinases"/>
</dbReference>
<dbReference type="InterPro" id="IPR011009">
    <property type="entry name" value="Kinase-like_dom_sf"/>
</dbReference>
<dbReference type="InterPro" id="IPR000719">
    <property type="entry name" value="Prot_kinase_dom"/>
</dbReference>
<dbReference type="PANTHER" id="PTHR44329">
    <property type="entry name" value="SERINE/THREONINE-PROTEIN KINASE TNNI3K-RELATED"/>
    <property type="match status" value="1"/>
</dbReference>
<feature type="region of interest" description="Disordered" evidence="1">
    <location>
        <begin position="557"/>
        <end position="584"/>
    </location>
</feature>
<proteinExistence type="predicted"/>
<evidence type="ECO:0000259" key="4">
    <source>
        <dbReference type="PROSITE" id="PS50011"/>
    </source>
</evidence>
<dbReference type="SUPFAM" id="SSF56112">
    <property type="entry name" value="Protein kinase-like (PK-like)"/>
    <property type="match status" value="1"/>
</dbReference>
<evidence type="ECO:0000256" key="1">
    <source>
        <dbReference type="SAM" id="MobiDB-lite"/>
    </source>
</evidence>
<evidence type="ECO:0000256" key="3">
    <source>
        <dbReference type="SAM" id="SignalP"/>
    </source>
</evidence>
<dbReference type="Gene3D" id="3.80.10.10">
    <property type="entry name" value="Ribonuclease Inhibitor"/>
    <property type="match status" value="1"/>
</dbReference>
<dbReference type="STRING" id="74557.A0A1V9ZPB4"/>
<dbReference type="PANTHER" id="PTHR44329:SF214">
    <property type="entry name" value="PROTEIN KINASE DOMAIN-CONTAINING PROTEIN"/>
    <property type="match status" value="1"/>
</dbReference>
<dbReference type="SMART" id="SM00220">
    <property type="entry name" value="S_TKc"/>
    <property type="match status" value="1"/>
</dbReference>
<reference evidence="5 6" key="1">
    <citation type="journal article" date="2014" name="Genome Biol. Evol.">
        <title>The secreted proteins of Achlya hypogyna and Thraustotheca clavata identify the ancestral oomycete secretome and reveal gene acquisitions by horizontal gene transfer.</title>
        <authorList>
            <person name="Misner I."/>
            <person name="Blouin N."/>
            <person name="Leonard G."/>
            <person name="Richards T.A."/>
            <person name="Lane C.E."/>
        </authorList>
    </citation>
    <scope>NUCLEOTIDE SEQUENCE [LARGE SCALE GENOMIC DNA]</scope>
    <source>
        <strain evidence="5 6">ATCC 34112</strain>
    </source>
</reference>
<keyword evidence="5" id="KW-0418">Kinase</keyword>
<sequence length="769" mass="85602">MTTRVRCLLLLLLWCSNLLLAQDLRQGKPSTVIYNVTQATFTTHCENVIFASGAYGNASVPDQVSCVWYPNGTVWRGAIKTYSSRLGTTGWIKNTLENEYLVDYVAFLPNTAAVIKLDNLGIKQLNTSLENDVNGIPLVAKTVQMVQNQLTSIDITLSDTANTLNLPYNNISSLKIKASNLQNLNLQHNLLTDATFREAKLPTSLLLVYPIACPIKCLTIVSRDLSDNSLTQVPKQILTPGIVNISLNNNAIQSIDGIQWPATMQMLSLWNNSIRQIHANFPSTLTHLCLAGNTISAFYANQSQFDLLGRLFNPMRNSSNTSYDSDVKLIDMCGNVLSTALTSSACTGEMNTQMLFGTFPICIVADKGSTMATSTIIILVLSGALLVVLAILFYRLCHKKKWFEESEEPAMAGLADSCRLYHDVRFEEAFQAYRIPAQALERRRIIARGGFGIVYLAAFQPQPMSTHRTYVAMKRLLPSLVDSSAAIDEFMQEIRVYATLKHPKIVGFVGITWTTLYNMSIVTEYMPYGDVWSLLVANPRTIAWEVPMAAEIQQPVKDSQSISSGHNSFTSDQWRSAPTLSSDNSSCFTRGASKLGIAMDMVEAMMYLHGLITPVIHRDIKARNILLGPHYEAKLTDFGTSRVREDEMTMTAEIGTAAWIAPEVLKGIRYNEKADIYSFGVLLSELDTSEVPYSNIYLEPGCTVTLARTRIAMMVVNGEISPRFSLQCPSGIYEIARQCLSYNPEDRPDATELLELFQEYQHFFEPPRD</sequence>
<accession>A0A1V9ZPB4</accession>
<dbReference type="SUPFAM" id="SSF52058">
    <property type="entry name" value="L domain-like"/>
    <property type="match status" value="1"/>
</dbReference>
<dbReference type="Proteomes" id="UP000243217">
    <property type="component" value="Unassembled WGS sequence"/>
</dbReference>
<gene>
    <name evidence="5" type="ORF">THRCLA_21786</name>
</gene>
<dbReference type="InterPro" id="IPR008271">
    <property type="entry name" value="Ser/Thr_kinase_AS"/>
</dbReference>
<keyword evidence="2" id="KW-1133">Transmembrane helix</keyword>
<feature type="signal peptide" evidence="3">
    <location>
        <begin position="1"/>
        <end position="21"/>
    </location>
</feature>
<keyword evidence="2" id="KW-0812">Transmembrane</keyword>
<dbReference type="OrthoDB" id="4062651at2759"/>
<feature type="chain" id="PRO_5012799961" evidence="3">
    <location>
        <begin position="22"/>
        <end position="769"/>
    </location>
</feature>
<dbReference type="Pfam" id="PF07714">
    <property type="entry name" value="PK_Tyr_Ser-Thr"/>
    <property type="match status" value="1"/>
</dbReference>
<dbReference type="GO" id="GO:0005524">
    <property type="term" value="F:ATP binding"/>
    <property type="evidence" value="ECO:0007669"/>
    <property type="project" value="InterPro"/>
</dbReference>
<evidence type="ECO:0000313" key="5">
    <source>
        <dbReference type="EMBL" id="OQR99837.1"/>
    </source>
</evidence>
<dbReference type="InterPro" id="IPR032675">
    <property type="entry name" value="LRR_dom_sf"/>
</dbReference>
<dbReference type="EMBL" id="JNBS01001780">
    <property type="protein sequence ID" value="OQR99837.1"/>
    <property type="molecule type" value="Genomic_DNA"/>
</dbReference>
<organism evidence="5 6">
    <name type="scientific">Thraustotheca clavata</name>
    <dbReference type="NCBI Taxonomy" id="74557"/>
    <lineage>
        <taxon>Eukaryota</taxon>
        <taxon>Sar</taxon>
        <taxon>Stramenopiles</taxon>
        <taxon>Oomycota</taxon>
        <taxon>Saprolegniomycetes</taxon>
        <taxon>Saprolegniales</taxon>
        <taxon>Achlyaceae</taxon>
        <taxon>Thraustotheca</taxon>
    </lineage>
</organism>
<dbReference type="GO" id="GO:0004674">
    <property type="term" value="F:protein serine/threonine kinase activity"/>
    <property type="evidence" value="ECO:0007669"/>
    <property type="project" value="TreeGrafter"/>
</dbReference>
<dbReference type="Gene3D" id="1.10.510.10">
    <property type="entry name" value="Transferase(Phosphotransferase) domain 1"/>
    <property type="match status" value="2"/>
</dbReference>
<dbReference type="PROSITE" id="PS00108">
    <property type="entry name" value="PROTEIN_KINASE_ST"/>
    <property type="match status" value="1"/>
</dbReference>
<feature type="transmembrane region" description="Helical" evidence="2">
    <location>
        <begin position="371"/>
        <end position="394"/>
    </location>
</feature>
<dbReference type="PROSITE" id="PS50011">
    <property type="entry name" value="PROTEIN_KINASE_DOM"/>
    <property type="match status" value="1"/>
</dbReference>